<reference evidence="1 2" key="1">
    <citation type="journal article" date="2013" name="Genome Announc.">
        <title>Genome sequence of 'Candidatus Methanomassiliicoccus intestinalis' Issoire-Mx1, a third thermoplasmatales-related methanogenic archaeon from human feces.</title>
        <authorList>
            <person name="Borrel G."/>
            <person name="Harris H.M."/>
            <person name="Parisot N."/>
            <person name="Gaci N."/>
            <person name="Tottey W."/>
            <person name="Mihajlovski A."/>
            <person name="Deane J."/>
            <person name="Gribaldo S."/>
            <person name="Bardot O."/>
            <person name="Peyretaillade E."/>
            <person name="Peyret P."/>
            <person name="O'Toole P.W."/>
            <person name="Brugere J.F."/>
        </authorList>
    </citation>
    <scope>NUCLEOTIDE SEQUENCE [LARGE SCALE GENOMIC DNA]</scope>
    <source>
        <strain evidence="1 2">Issoire-Mx1</strain>
    </source>
</reference>
<name>R9TB29_METII</name>
<dbReference type="EMBL" id="CP005934">
    <property type="protein sequence ID" value="AGN26633.1"/>
    <property type="molecule type" value="Genomic_DNA"/>
</dbReference>
<dbReference type="RefSeq" id="WP_020449158.1">
    <property type="nucleotide sequence ID" value="NC_021353.1"/>
</dbReference>
<proteinExistence type="predicted"/>
<dbReference type="STRING" id="1295009.MMINT_13040"/>
<dbReference type="AlphaFoldDB" id="R9TB29"/>
<dbReference type="Proteomes" id="UP000014070">
    <property type="component" value="Chromosome"/>
</dbReference>
<accession>R9TB29</accession>
<protein>
    <submittedName>
        <fullName evidence="1">Uncharacterized protein</fullName>
    </submittedName>
</protein>
<keyword evidence="2" id="KW-1185">Reference proteome</keyword>
<dbReference type="KEGG" id="mer:MMINT_13040"/>
<dbReference type="HOGENOM" id="CLU_2695522_0_0_2"/>
<dbReference type="GeneID" id="41323690"/>
<organism evidence="1 2">
    <name type="scientific">Methanomassiliicoccus intestinalis (strain Issoire-Mx1)</name>
    <dbReference type="NCBI Taxonomy" id="1295009"/>
    <lineage>
        <taxon>Archaea</taxon>
        <taxon>Methanobacteriati</taxon>
        <taxon>Thermoplasmatota</taxon>
        <taxon>Thermoplasmata</taxon>
        <taxon>Methanomassiliicoccales</taxon>
        <taxon>Methanomassiliicoccaceae</taxon>
        <taxon>Methanomassiliicoccus</taxon>
    </lineage>
</organism>
<evidence type="ECO:0000313" key="2">
    <source>
        <dbReference type="Proteomes" id="UP000014070"/>
    </source>
</evidence>
<dbReference type="InParanoid" id="R9TB29"/>
<sequence>MQAQIVSQKNSVKDGPTKTIIKECKDAHNTVRITTRGFALDAINIYDSLDVNFNKDTKRIADVKNRSKWIKGL</sequence>
<evidence type="ECO:0000313" key="1">
    <source>
        <dbReference type="EMBL" id="AGN26633.1"/>
    </source>
</evidence>
<gene>
    <name evidence="1" type="ORF">MMINT_13040</name>
</gene>